<dbReference type="CDD" id="cd10917">
    <property type="entry name" value="CE4_NodB_like_6s_7s"/>
    <property type="match status" value="1"/>
</dbReference>
<evidence type="ECO:0000256" key="1">
    <source>
        <dbReference type="SAM" id="MobiDB-lite"/>
    </source>
</evidence>
<dbReference type="EMBL" id="PVMZ01000002">
    <property type="protein sequence ID" value="PRX24721.1"/>
    <property type="molecule type" value="Genomic_DNA"/>
</dbReference>
<feature type="compositionally biased region" description="Low complexity" evidence="1">
    <location>
        <begin position="307"/>
        <end position="336"/>
    </location>
</feature>
<feature type="compositionally biased region" description="Low complexity" evidence="1">
    <location>
        <begin position="67"/>
        <end position="81"/>
    </location>
</feature>
<keyword evidence="4" id="KW-1185">Reference proteome</keyword>
<dbReference type="AlphaFoldDB" id="A0A2T0KM60"/>
<proteinExistence type="predicted"/>
<feature type="region of interest" description="Disordered" evidence="1">
    <location>
        <begin position="307"/>
        <end position="343"/>
    </location>
</feature>
<dbReference type="InterPro" id="IPR050248">
    <property type="entry name" value="Polysacc_deacetylase_ArnD"/>
</dbReference>
<feature type="region of interest" description="Disordered" evidence="1">
    <location>
        <begin position="53"/>
        <end position="110"/>
    </location>
</feature>
<evidence type="ECO:0000313" key="3">
    <source>
        <dbReference type="EMBL" id="PRX24721.1"/>
    </source>
</evidence>
<comment type="caution">
    <text evidence="3">The sequence shown here is derived from an EMBL/GenBank/DDBJ whole genome shotgun (WGS) entry which is preliminary data.</text>
</comment>
<dbReference type="PANTHER" id="PTHR10587">
    <property type="entry name" value="GLYCOSYL TRANSFERASE-RELATED"/>
    <property type="match status" value="1"/>
</dbReference>
<gene>
    <name evidence="3" type="ORF">CLV67_102500</name>
</gene>
<protein>
    <submittedName>
        <fullName evidence="3">Polysaccharide deacetylase</fullName>
    </submittedName>
</protein>
<dbReference type="GO" id="GO:0016810">
    <property type="term" value="F:hydrolase activity, acting on carbon-nitrogen (but not peptide) bonds"/>
    <property type="evidence" value="ECO:0007669"/>
    <property type="project" value="InterPro"/>
</dbReference>
<accession>A0A2T0KM60</accession>
<feature type="domain" description="NodB homology" evidence="2">
    <location>
        <begin position="120"/>
        <end position="310"/>
    </location>
</feature>
<dbReference type="Pfam" id="PF01522">
    <property type="entry name" value="Polysacc_deac_1"/>
    <property type="match status" value="1"/>
</dbReference>
<feature type="compositionally biased region" description="Basic and acidic residues" evidence="1">
    <location>
        <begin position="57"/>
        <end position="66"/>
    </location>
</feature>
<evidence type="ECO:0000259" key="2">
    <source>
        <dbReference type="PROSITE" id="PS51677"/>
    </source>
</evidence>
<evidence type="ECO:0000313" key="4">
    <source>
        <dbReference type="Proteomes" id="UP000239415"/>
    </source>
</evidence>
<dbReference type="RefSeq" id="WP_239166005.1">
    <property type="nucleotide sequence ID" value="NZ_BOMO01000011.1"/>
</dbReference>
<dbReference type="PROSITE" id="PS51677">
    <property type="entry name" value="NODB"/>
    <property type="match status" value="1"/>
</dbReference>
<dbReference type="InterPro" id="IPR011330">
    <property type="entry name" value="Glyco_hydro/deAcase_b/a-brl"/>
</dbReference>
<organism evidence="3 4">
    <name type="scientific">Actinoplanes italicus</name>
    <dbReference type="NCBI Taxonomy" id="113567"/>
    <lineage>
        <taxon>Bacteria</taxon>
        <taxon>Bacillati</taxon>
        <taxon>Actinomycetota</taxon>
        <taxon>Actinomycetes</taxon>
        <taxon>Micromonosporales</taxon>
        <taxon>Micromonosporaceae</taxon>
        <taxon>Actinoplanes</taxon>
    </lineage>
</organism>
<dbReference type="Gene3D" id="3.20.20.370">
    <property type="entry name" value="Glycoside hydrolase/deacetylase"/>
    <property type="match status" value="1"/>
</dbReference>
<sequence length="343" mass="36541">MESVIEVAKNRPQVLLGTLVAAGLLLTAVPIPQDGGSTTVMSAAAEAVGVIKKPEKKKPAPEKKPEAAPARPAATETATADPRPPQQSKPAAKPTENGSQQVVVPVGDGPFNSLRTTGSRVVMLSFDDGPDPVETPKILALLEKHQVKAVFCLVGTQARRHPDLVRQIAEAGHVLCNHTWSHDLKIGTKKSNQILNDLQRTNAAIRAAAPGVEIPYFRAPGGNFTDRLVKTAYGDGMTSLYWEVDPRDWEHPEGETSAEHVKRIVTQVKKETRPGSIVLSHDFNQPDTTSAYEQLLPWLVANFEVGVPGAEATPEPTPTESSPTPAVTPSEAPPVTSSDAATA</sequence>
<dbReference type="GO" id="GO:0005975">
    <property type="term" value="P:carbohydrate metabolic process"/>
    <property type="evidence" value="ECO:0007669"/>
    <property type="project" value="InterPro"/>
</dbReference>
<dbReference type="PANTHER" id="PTHR10587:SF137">
    <property type="entry name" value="4-DEOXY-4-FORMAMIDO-L-ARABINOSE-PHOSPHOUNDECAPRENOL DEFORMYLASE ARND-RELATED"/>
    <property type="match status" value="1"/>
</dbReference>
<name>A0A2T0KM60_9ACTN</name>
<reference evidence="3 4" key="1">
    <citation type="submission" date="2018-03" db="EMBL/GenBank/DDBJ databases">
        <title>Genomic Encyclopedia of Archaeal and Bacterial Type Strains, Phase II (KMG-II): from individual species to whole genera.</title>
        <authorList>
            <person name="Goeker M."/>
        </authorList>
    </citation>
    <scope>NUCLEOTIDE SEQUENCE [LARGE SCALE GENOMIC DNA]</scope>
    <source>
        <strain evidence="3 4">DSM 43146</strain>
    </source>
</reference>
<dbReference type="SUPFAM" id="SSF88713">
    <property type="entry name" value="Glycoside hydrolase/deacetylase"/>
    <property type="match status" value="1"/>
</dbReference>
<dbReference type="InterPro" id="IPR002509">
    <property type="entry name" value="NODB_dom"/>
</dbReference>
<dbReference type="Proteomes" id="UP000239415">
    <property type="component" value="Unassembled WGS sequence"/>
</dbReference>